<name>A0A920D0A9_9BACL</name>
<accession>A0A920D0A9</accession>
<reference evidence="1" key="1">
    <citation type="submission" date="2021-03" db="EMBL/GenBank/DDBJ databases">
        <title>Antimicrobial resistance genes in bacteria isolated from Japanese honey, and their potential for conferring macrolide and lincosamide resistance in the American foulbrood pathogen Paenibacillus larvae.</title>
        <authorList>
            <person name="Okamoto M."/>
            <person name="Kumagai M."/>
            <person name="Kanamori H."/>
            <person name="Takamatsu D."/>
        </authorList>
    </citation>
    <scope>NUCLEOTIDE SEQUENCE</scope>
    <source>
        <strain evidence="1">J40TS1</strain>
    </source>
</reference>
<dbReference type="RefSeq" id="WP_213517475.1">
    <property type="nucleotide sequence ID" value="NZ_BOSE01000006.1"/>
</dbReference>
<organism evidence="1 2">
    <name type="scientific">Paenibacillus montaniterrae</name>
    <dbReference type="NCBI Taxonomy" id="429341"/>
    <lineage>
        <taxon>Bacteria</taxon>
        <taxon>Bacillati</taxon>
        <taxon>Bacillota</taxon>
        <taxon>Bacilli</taxon>
        <taxon>Bacillales</taxon>
        <taxon>Paenibacillaceae</taxon>
        <taxon>Paenibacillus</taxon>
    </lineage>
</organism>
<sequence>MSIEETAEQIVIEAKRGTHTYGEALQNLGLASLTVCPSAGKGVEAYELALDMLQQEMRNQPHNYGKPFD</sequence>
<gene>
    <name evidence="1" type="ORF">J40TS1_34410</name>
</gene>
<dbReference type="AlphaFoldDB" id="A0A920D0A9"/>
<evidence type="ECO:0000313" key="1">
    <source>
        <dbReference type="EMBL" id="GIP17799.1"/>
    </source>
</evidence>
<dbReference type="Proteomes" id="UP000683139">
    <property type="component" value="Unassembled WGS sequence"/>
</dbReference>
<proteinExistence type="predicted"/>
<protein>
    <submittedName>
        <fullName evidence="1">Uncharacterized protein</fullName>
    </submittedName>
</protein>
<keyword evidence="2" id="KW-1185">Reference proteome</keyword>
<comment type="caution">
    <text evidence="1">The sequence shown here is derived from an EMBL/GenBank/DDBJ whole genome shotgun (WGS) entry which is preliminary data.</text>
</comment>
<dbReference type="EMBL" id="BOSE01000006">
    <property type="protein sequence ID" value="GIP17799.1"/>
    <property type="molecule type" value="Genomic_DNA"/>
</dbReference>
<evidence type="ECO:0000313" key="2">
    <source>
        <dbReference type="Proteomes" id="UP000683139"/>
    </source>
</evidence>